<proteinExistence type="inferred from homology"/>
<dbReference type="Gene3D" id="3.40.50.11780">
    <property type="match status" value="2"/>
</dbReference>
<dbReference type="EMBL" id="AP027141">
    <property type="protein sequence ID" value="BDV31553.1"/>
    <property type="molecule type" value="Genomic_DNA"/>
</dbReference>
<dbReference type="InterPro" id="IPR035089">
    <property type="entry name" value="Phage_sheath_subtilisin"/>
</dbReference>
<protein>
    <recommendedName>
        <fullName evidence="6">Phage tail sheath family protein</fullName>
    </recommendedName>
</protein>
<dbReference type="PANTHER" id="PTHR35861:SF1">
    <property type="entry name" value="PHAGE TAIL SHEATH PROTEIN"/>
    <property type="match status" value="1"/>
</dbReference>
<sequence>MPSLLHPGVYIEEFTPASPIEGVSTSVAAFVGVARMGPILTPTEVTNWEGFVAEFGDYVDETFPTGDKPYLAAAVKGFFLNGGTTCYIVRASTAQNAWVALKTRNAPKDPLLIARARRQGAGANGISVTVSDRSVVVDELAGSLQVARPEGDIDAMVDRRRLTFVAAPGFAVGDAVIVSKTGLANRPAVVDGTPDAKTITLQQPLGAPGDYSGGKVRLADPDVGTRSIRVALPAKPLRQVLPAGSIVEIDVGAANAEFGVVAAVGNDSFTLRDPLTKKHPVANPIRVESREFDLHIVDASGPAPVTEDLLGLSTGAGHPRWWGRIESAVVTLEPPALPPGGTITDPRPEAAASVLANGADDKRADSWAGLLADPTDVLATLAPIDRVSIVAIPGATTTAAHAALVTHCELAGDRVAILDSTKGANSAAVVAEAAAATGGDRGFAALYYPWIQIVNPDTKLLEAWPPSAHLAGVYARSDAEDGVHKAPANISIRGALGLTRRLTDADQDGLNQFGVSALRIPPNGGAPVVWGARTTTTKDRNWQYVNIRRLFNYLEESISDGIRWAVFEPNDRGLWKKLDRSISAFLRQEWRNGALFGDKPEEAFYVRIDDALNPASTRALGRLYIEIGVQPTYPAEFIVVRIGIWDGGAEASES</sequence>
<gene>
    <name evidence="4" type="ORF">Microterr_22130</name>
</gene>
<dbReference type="InterPro" id="IPR020287">
    <property type="entry name" value="Tail_sheath_C"/>
</dbReference>
<evidence type="ECO:0000259" key="3">
    <source>
        <dbReference type="Pfam" id="PF17482"/>
    </source>
</evidence>
<dbReference type="Proteomes" id="UP001317779">
    <property type="component" value="Chromosome"/>
</dbReference>
<feature type="domain" description="Tail sheath protein C-terminal" evidence="3">
    <location>
        <begin position="537"/>
        <end position="642"/>
    </location>
</feature>
<evidence type="ECO:0000256" key="1">
    <source>
        <dbReference type="ARBA" id="ARBA00008005"/>
    </source>
</evidence>
<dbReference type="Pfam" id="PF04984">
    <property type="entry name" value="Phage_sheath_1"/>
    <property type="match status" value="1"/>
</dbReference>
<evidence type="ECO:0000313" key="4">
    <source>
        <dbReference type="EMBL" id="BDV31553.1"/>
    </source>
</evidence>
<comment type="similarity">
    <text evidence="1">Belongs to the myoviridae tail sheath protein family.</text>
</comment>
<evidence type="ECO:0008006" key="6">
    <source>
        <dbReference type="Google" id="ProtNLM"/>
    </source>
</evidence>
<dbReference type="RefSeq" id="WP_263797857.1">
    <property type="nucleotide sequence ID" value="NZ_AP027141.1"/>
</dbReference>
<name>A0ABM8E0U9_9MICO</name>
<evidence type="ECO:0000259" key="2">
    <source>
        <dbReference type="Pfam" id="PF04984"/>
    </source>
</evidence>
<evidence type="ECO:0000313" key="5">
    <source>
        <dbReference type="Proteomes" id="UP001317779"/>
    </source>
</evidence>
<organism evidence="4 5">
    <name type="scientific">Microbacterium terricola</name>
    <dbReference type="NCBI Taxonomy" id="344163"/>
    <lineage>
        <taxon>Bacteria</taxon>
        <taxon>Bacillati</taxon>
        <taxon>Actinomycetota</taxon>
        <taxon>Actinomycetes</taxon>
        <taxon>Micrococcales</taxon>
        <taxon>Microbacteriaceae</taxon>
        <taxon>Microbacterium</taxon>
    </lineage>
</organism>
<reference evidence="4 5" key="1">
    <citation type="submission" date="2022-12" db="EMBL/GenBank/DDBJ databases">
        <title>Microbacterium terricola strain KV-448 chromosome, complete genome.</title>
        <authorList>
            <person name="Oshima T."/>
            <person name="Moriya T."/>
            <person name="Bessho Y."/>
        </authorList>
    </citation>
    <scope>NUCLEOTIDE SEQUENCE [LARGE SCALE GENOMIC DNA]</scope>
    <source>
        <strain evidence="4 5">KV-448</strain>
    </source>
</reference>
<dbReference type="InterPro" id="IPR052042">
    <property type="entry name" value="Tail_sheath_structural"/>
</dbReference>
<dbReference type="Pfam" id="PF17482">
    <property type="entry name" value="Phage_sheath_1C"/>
    <property type="match status" value="1"/>
</dbReference>
<feature type="domain" description="Tail sheath protein subtilisin-like" evidence="2">
    <location>
        <begin position="384"/>
        <end position="535"/>
    </location>
</feature>
<keyword evidence="5" id="KW-1185">Reference proteome</keyword>
<accession>A0ABM8E0U9</accession>
<dbReference type="PANTHER" id="PTHR35861">
    <property type="match status" value="1"/>
</dbReference>